<accession>A0A953M037</accession>
<feature type="domain" description="Carboxymuconolactone decarboxylase-like" evidence="1">
    <location>
        <begin position="20"/>
        <end position="100"/>
    </location>
</feature>
<dbReference type="InterPro" id="IPR029032">
    <property type="entry name" value="AhpD-like"/>
</dbReference>
<dbReference type="Pfam" id="PF02627">
    <property type="entry name" value="CMD"/>
    <property type="match status" value="1"/>
</dbReference>
<proteinExistence type="predicted"/>
<dbReference type="SUPFAM" id="SSF69118">
    <property type="entry name" value="AhpD-like"/>
    <property type="match status" value="1"/>
</dbReference>
<dbReference type="Proteomes" id="UP000705867">
    <property type="component" value="Unassembled WGS sequence"/>
</dbReference>
<name>A0A953M037_9BACT</name>
<dbReference type="EMBL" id="JAIOIV010000074">
    <property type="protein sequence ID" value="MBZ0156379.1"/>
    <property type="molecule type" value="Genomic_DNA"/>
</dbReference>
<reference evidence="2" key="1">
    <citation type="journal article" date="2021" name="bioRxiv">
        <title>Unraveling nitrogen, sulfur and carbon metabolic pathways and microbial community transcriptional responses to substrate deprivation and toxicity stresses in a bioreactor mimicking anoxic brackish coastal sediment conditions.</title>
        <authorList>
            <person name="Martins P.D."/>
            <person name="Echeveste M.J."/>
            <person name="Arshad A."/>
            <person name="Kurth J."/>
            <person name="Ouboter H."/>
            <person name="Jetten M.S.M."/>
            <person name="Welte C.U."/>
        </authorList>
    </citation>
    <scope>NUCLEOTIDE SEQUENCE</scope>
    <source>
        <strain evidence="2">MAG_39</strain>
    </source>
</reference>
<evidence type="ECO:0000313" key="3">
    <source>
        <dbReference type="Proteomes" id="UP000705867"/>
    </source>
</evidence>
<evidence type="ECO:0000313" key="2">
    <source>
        <dbReference type="EMBL" id="MBZ0156379.1"/>
    </source>
</evidence>
<protein>
    <submittedName>
        <fullName evidence="2">Carboxymuconolactone decarboxylase family protein</fullName>
    </submittedName>
</protein>
<dbReference type="PANTHER" id="PTHR33930:SF2">
    <property type="entry name" value="BLR3452 PROTEIN"/>
    <property type="match status" value="1"/>
</dbReference>
<dbReference type="InterPro" id="IPR003779">
    <property type="entry name" value="CMD-like"/>
</dbReference>
<gene>
    <name evidence="2" type="ORF">K8I29_09250</name>
</gene>
<organism evidence="2 3">
    <name type="scientific">Candidatus Nitrobium versatile</name>
    <dbReference type="NCBI Taxonomy" id="2884831"/>
    <lineage>
        <taxon>Bacteria</taxon>
        <taxon>Pseudomonadati</taxon>
        <taxon>Nitrospirota</taxon>
        <taxon>Nitrospiria</taxon>
        <taxon>Nitrospirales</taxon>
        <taxon>Nitrospiraceae</taxon>
        <taxon>Candidatus Nitrobium</taxon>
    </lineage>
</organism>
<dbReference type="GO" id="GO:0051920">
    <property type="term" value="F:peroxiredoxin activity"/>
    <property type="evidence" value="ECO:0007669"/>
    <property type="project" value="InterPro"/>
</dbReference>
<dbReference type="AlphaFoldDB" id="A0A953M037"/>
<evidence type="ECO:0000259" key="1">
    <source>
        <dbReference type="Pfam" id="PF02627"/>
    </source>
</evidence>
<dbReference type="PANTHER" id="PTHR33930">
    <property type="entry name" value="ALKYL HYDROPEROXIDE REDUCTASE AHPD"/>
    <property type="match status" value="1"/>
</dbReference>
<comment type="caution">
    <text evidence="2">The sequence shown here is derived from an EMBL/GenBank/DDBJ whole genome shotgun (WGS) entry which is preliminary data.</text>
</comment>
<reference evidence="2" key="2">
    <citation type="submission" date="2021-08" db="EMBL/GenBank/DDBJ databases">
        <authorList>
            <person name="Dalcin Martins P."/>
        </authorList>
    </citation>
    <scope>NUCLEOTIDE SEQUENCE</scope>
    <source>
        <strain evidence="2">MAG_39</strain>
    </source>
</reference>
<dbReference type="Gene3D" id="1.20.1290.10">
    <property type="entry name" value="AhpD-like"/>
    <property type="match status" value="1"/>
</dbReference>
<sequence>MATKLPDQYVSIRKRFKSYSKALDSLGKAAREAGPLDDKTAHLIQIAASASIRSEGGVHSHTRRALEAGATPEEIRHAILLISSTIGFPTVSAALSWADDILEGTHE</sequence>